<protein>
    <submittedName>
        <fullName evidence="2">Uncharacterized protein</fullName>
    </submittedName>
</protein>
<dbReference type="EMBL" id="KN822059">
    <property type="protein sequence ID" value="KIM60670.1"/>
    <property type="molecule type" value="Genomic_DNA"/>
</dbReference>
<name>A0A0C3DJ20_9AGAM</name>
<dbReference type="AlphaFoldDB" id="A0A0C3DJ20"/>
<reference evidence="2 3" key="1">
    <citation type="submission" date="2014-04" db="EMBL/GenBank/DDBJ databases">
        <authorList>
            <consortium name="DOE Joint Genome Institute"/>
            <person name="Kuo A."/>
            <person name="Kohler A."/>
            <person name="Nagy L.G."/>
            <person name="Floudas D."/>
            <person name="Copeland A."/>
            <person name="Barry K.W."/>
            <person name="Cichocki N."/>
            <person name="Veneault-Fourrey C."/>
            <person name="LaButti K."/>
            <person name="Lindquist E.A."/>
            <person name="Lipzen A."/>
            <person name="Lundell T."/>
            <person name="Morin E."/>
            <person name="Murat C."/>
            <person name="Sun H."/>
            <person name="Tunlid A."/>
            <person name="Henrissat B."/>
            <person name="Grigoriev I.V."/>
            <person name="Hibbett D.S."/>
            <person name="Martin F."/>
            <person name="Nordberg H.P."/>
            <person name="Cantor M.N."/>
            <person name="Hua S.X."/>
        </authorList>
    </citation>
    <scope>NUCLEOTIDE SEQUENCE [LARGE SCALE GENOMIC DNA]</scope>
    <source>
        <strain evidence="2 3">Foug A</strain>
    </source>
</reference>
<accession>A0A0C3DJ20</accession>
<sequence>MIHNTGRSGEYGADGVDDIMRLCGCPTPIVATLHWSKWQDNWHIPRSGTRGLVQASSQLPSLSDQATRHGVYLPTEVAHQVNIFPISLDDQIIRDESMHPCHSATASVWHDSPSQWTHTTFVTYNLPFLRETRDRNCPLRGHSIQRLQGPPDSPNFTRTERAPSCFKITP</sequence>
<reference evidence="3" key="2">
    <citation type="submission" date="2015-01" db="EMBL/GenBank/DDBJ databases">
        <title>Evolutionary Origins and Diversification of the Mycorrhizal Mutualists.</title>
        <authorList>
            <consortium name="DOE Joint Genome Institute"/>
            <consortium name="Mycorrhizal Genomics Consortium"/>
            <person name="Kohler A."/>
            <person name="Kuo A."/>
            <person name="Nagy L.G."/>
            <person name="Floudas D."/>
            <person name="Copeland A."/>
            <person name="Barry K.W."/>
            <person name="Cichocki N."/>
            <person name="Veneault-Fourrey C."/>
            <person name="LaButti K."/>
            <person name="Lindquist E.A."/>
            <person name="Lipzen A."/>
            <person name="Lundell T."/>
            <person name="Morin E."/>
            <person name="Murat C."/>
            <person name="Riley R."/>
            <person name="Ohm R."/>
            <person name="Sun H."/>
            <person name="Tunlid A."/>
            <person name="Henrissat B."/>
            <person name="Grigoriev I.V."/>
            <person name="Hibbett D.S."/>
            <person name="Martin F."/>
        </authorList>
    </citation>
    <scope>NUCLEOTIDE SEQUENCE [LARGE SCALE GENOMIC DNA]</scope>
    <source>
        <strain evidence="3">Foug A</strain>
    </source>
</reference>
<evidence type="ECO:0000313" key="3">
    <source>
        <dbReference type="Proteomes" id="UP000053989"/>
    </source>
</evidence>
<dbReference type="InParanoid" id="A0A0C3DJ20"/>
<feature type="region of interest" description="Disordered" evidence="1">
    <location>
        <begin position="142"/>
        <end position="161"/>
    </location>
</feature>
<proteinExistence type="predicted"/>
<keyword evidence="3" id="KW-1185">Reference proteome</keyword>
<dbReference type="HOGENOM" id="CLU_1571563_0_0_1"/>
<evidence type="ECO:0000256" key="1">
    <source>
        <dbReference type="SAM" id="MobiDB-lite"/>
    </source>
</evidence>
<evidence type="ECO:0000313" key="2">
    <source>
        <dbReference type="EMBL" id="KIM60670.1"/>
    </source>
</evidence>
<organism evidence="2 3">
    <name type="scientific">Scleroderma citrinum Foug A</name>
    <dbReference type="NCBI Taxonomy" id="1036808"/>
    <lineage>
        <taxon>Eukaryota</taxon>
        <taxon>Fungi</taxon>
        <taxon>Dikarya</taxon>
        <taxon>Basidiomycota</taxon>
        <taxon>Agaricomycotina</taxon>
        <taxon>Agaricomycetes</taxon>
        <taxon>Agaricomycetidae</taxon>
        <taxon>Boletales</taxon>
        <taxon>Sclerodermatineae</taxon>
        <taxon>Sclerodermataceae</taxon>
        <taxon>Scleroderma</taxon>
    </lineage>
</organism>
<dbReference type="Proteomes" id="UP000053989">
    <property type="component" value="Unassembled WGS sequence"/>
</dbReference>
<gene>
    <name evidence="2" type="ORF">SCLCIDRAFT_1216571</name>
</gene>